<name>A0A127P6G3_9BURK</name>
<organism evidence="1">
    <name type="scientific">Collimonas fungivorans</name>
    <dbReference type="NCBI Taxonomy" id="158899"/>
    <lineage>
        <taxon>Bacteria</taxon>
        <taxon>Pseudomonadati</taxon>
        <taxon>Pseudomonadota</taxon>
        <taxon>Betaproteobacteria</taxon>
        <taxon>Burkholderiales</taxon>
        <taxon>Oxalobacteraceae</taxon>
        <taxon>Collimonas</taxon>
    </lineage>
</organism>
<accession>A0A127P6G3</accession>
<dbReference type="PATRIC" id="fig|158899.10.peg.552"/>
<evidence type="ECO:0000313" key="2">
    <source>
        <dbReference type="Proteomes" id="UP000072421"/>
    </source>
</evidence>
<protein>
    <submittedName>
        <fullName evidence="1">Uncharacterized protein</fullName>
    </submittedName>
</protein>
<sequence length="43" mass="4912">MNKLNCLAAVTISALQLKHPLGQINSENVDIHDRHPHVNWVKR</sequence>
<dbReference type="AlphaFoldDB" id="A0A127P6G3"/>
<reference evidence="1 2" key="1">
    <citation type="submission" date="2015-11" db="EMBL/GenBank/DDBJ databases">
        <title>Exploring the genomic traits of fungus-feeding bacterial genus Collimonas.</title>
        <authorList>
            <person name="Song C."/>
            <person name="Schmidt R."/>
            <person name="de Jager V."/>
            <person name="Krzyzanowska D."/>
            <person name="Jongedijk E."/>
            <person name="Cankar K."/>
            <person name="Beekwilder J."/>
            <person name="van Veen A."/>
            <person name="de Boer W."/>
            <person name="van Veen J.A."/>
            <person name="Garbeva P."/>
        </authorList>
    </citation>
    <scope>NUCLEOTIDE SEQUENCE [LARGE SCALE GENOMIC DNA]</scope>
    <source>
        <strain evidence="1 2">Ter6</strain>
    </source>
</reference>
<evidence type="ECO:0000313" key="1">
    <source>
        <dbReference type="EMBL" id="AMO93264.1"/>
    </source>
</evidence>
<gene>
    <name evidence="1" type="ORF">CFter6_0535</name>
</gene>
<dbReference type="EMBL" id="CP013232">
    <property type="protein sequence ID" value="AMO93264.1"/>
    <property type="molecule type" value="Genomic_DNA"/>
</dbReference>
<proteinExistence type="predicted"/>
<dbReference type="Proteomes" id="UP000072421">
    <property type="component" value="Chromosome"/>
</dbReference>